<feature type="domain" description="N-acetyltransferase" evidence="1">
    <location>
        <begin position="16"/>
        <end position="177"/>
    </location>
</feature>
<dbReference type="EMBL" id="JBHPBY010000091">
    <property type="protein sequence ID" value="MFC1850317.1"/>
    <property type="molecule type" value="Genomic_DNA"/>
</dbReference>
<dbReference type="InterPro" id="IPR000182">
    <property type="entry name" value="GNAT_dom"/>
</dbReference>
<dbReference type="PROSITE" id="PS51186">
    <property type="entry name" value="GNAT"/>
    <property type="match status" value="1"/>
</dbReference>
<dbReference type="Proteomes" id="UP001594351">
    <property type="component" value="Unassembled WGS sequence"/>
</dbReference>
<keyword evidence="3" id="KW-1185">Reference proteome</keyword>
<dbReference type="Gene3D" id="3.40.630.30">
    <property type="match status" value="1"/>
</dbReference>
<proteinExistence type="predicted"/>
<keyword evidence="2" id="KW-0808">Transferase</keyword>
<organism evidence="2 3">
    <name type="scientific">candidate division CSSED10-310 bacterium</name>
    <dbReference type="NCBI Taxonomy" id="2855610"/>
    <lineage>
        <taxon>Bacteria</taxon>
        <taxon>Bacteria division CSSED10-310</taxon>
    </lineage>
</organism>
<keyword evidence="2" id="KW-0012">Acyltransferase</keyword>
<comment type="caution">
    <text evidence="2">The sequence shown here is derived from an EMBL/GenBank/DDBJ whole genome shotgun (WGS) entry which is preliminary data.</text>
</comment>
<accession>A0ABV6YVT4</accession>
<protein>
    <submittedName>
        <fullName evidence="2">GNAT family N-acetyltransferase</fullName>
        <ecNumber evidence="2">2.3.-.-</ecNumber>
    </submittedName>
</protein>
<dbReference type="InterPro" id="IPR016181">
    <property type="entry name" value="Acyl_CoA_acyltransferase"/>
</dbReference>
<gene>
    <name evidence="2" type="ORF">ACFL27_09015</name>
</gene>
<sequence length="196" mass="22580">MEKYPKTVELSDGSKATLQVFKAEHADQYLKFLNGLTEEYTRYLEVDPGNVEGIKSRLADTSDEHFRIFAFMDEKIVGEASLFKPAYGWSQHVGSMKILVTQERRGKNLGFILTREIFLNAVLMKVEKLELRVPETKNEAIKVAEKLNFRKELTLVDHYKDPEGGFSNCAVMTCDIEALWQDMESLMQDYFYSAEL</sequence>
<dbReference type="GO" id="GO:0016746">
    <property type="term" value="F:acyltransferase activity"/>
    <property type="evidence" value="ECO:0007669"/>
    <property type="project" value="UniProtKB-KW"/>
</dbReference>
<evidence type="ECO:0000313" key="2">
    <source>
        <dbReference type="EMBL" id="MFC1850317.1"/>
    </source>
</evidence>
<dbReference type="EC" id="2.3.-.-" evidence="2"/>
<dbReference type="SUPFAM" id="SSF55729">
    <property type="entry name" value="Acyl-CoA N-acyltransferases (Nat)"/>
    <property type="match status" value="1"/>
</dbReference>
<reference evidence="2 3" key="1">
    <citation type="submission" date="2024-09" db="EMBL/GenBank/DDBJ databases">
        <title>Laminarin stimulates single cell rates of sulfate reduction while oxygen inhibits transcriptomic activity in coastal marine sediment.</title>
        <authorList>
            <person name="Lindsay M."/>
            <person name="Orcutt B."/>
            <person name="Emerson D."/>
            <person name="Stepanauskas R."/>
            <person name="D'Angelo T."/>
        </authorList>
    </citation>
    <scope>NUCLEOTIDE SEQUENCE [LARGE SCALE GENOMIC DNA]</scope>
    <source>
        <strain evidence="2">SAG AM-311-K15</strain>
    </source>
</reference>
<evidence type="ECO:0000259" key="1">
    <source>
        <dbReference type="PROSITE" id="PS51186"/>
    </source>
</evidence>
<name>A0ABV6YVT4_UNCC1</name>
<dbReference type="Pfam" id="PF00583">
    <property type="entry name" value="Acetyltransf_1"/>
    <property type="match status" value="1"/>
</dbReference>
<evidence type="ECO:0000313" key="3">
    <source>
        <dbReference type="Proteomes" id="UP001594351"/>
    </source>
</evidence>